<organism evidence="1 2">
    <name type="scientific">Dentiscutata heterogama</name>
    <dbReference type="NCBI Taxonomy" id="1316150"/>
    <lineage>
        <taxon>Eukaryota</taxon>
        <taxon>Fungi</taxon>
        <taxon>Fungi incertae sedis</taxon>
        <taxon>Mucoromycota</taxon>
        <taxon>Glomeromycotina</taxon>
        <taxon>Glomeromycetes</taxon>
        <taxon>Diversisporales</taxon>
        <taxon>Gigasporaceae</taxon>
        <taxon>Dentiscutata</taxon>
    </lineage>
</organism>
<keyword evidence="2" id="KW-1185">Reference proteome</keyword>
<protein>
    <submittedName>
        <fullName evidence="1">10199_t:CDS:1</fullName>
    </submittedName>
</protein>
<feature type="non-terminal residue" evidence="1">
    <location>
        <position position="1"/>
    </location>
</feature>
<accession>A0ACA9PHD6</accession>
<dbReference type="EMBL" id="CAJVPU010029067">
    <property type="protein sequence ID" value="CAG8709534.1"/>
    <property type="molecule type" value="Genomic_DNA"/>
</dbReference>
<reference evidence="1" key="1">
    <citation type="submission" date="2021-06" db="EMBL/GenBank/DDBJ databases">
        <authorList>
            <person name="Kallberg Y."/>
            <person name="Tangrot J."/>
            <person name="Rosling A."/>
        </authorList>
    </citation>
    <scope>NUCLEOTIDE SEQUENCE</scope>
    <source>
        <strain evidence="1">IL203A</strain>
    </source>
</reference>
<comment type="caution">
    <text evidence="1">The sequence shown here is derived from an EMBL/GenBank/DDBJ whole genome shotgun (WGS) entry which is preliminary data.</text>
</comment>
<feature type="non-terminal residue" evidence="1">
    <location>
        <position position="41"/>
    </location>
</feature>
<evidence type="ECO:0000313" key="2">
    <source>
        <dbReference type="Proteomes" id="UP000789702"/>
    </source>
</evidence>
<dbReference type="Proteomes" id="UP000789702">
    <property type="component" value="Unassembled WGS sequence"/>
</dbReference>
<proteinExistence type="predicted"/>
<sequence length="41" mass="4680">VLHYTSDIRSISNMKTSSNIEYISDIELNFDSEHATGTDFQ</sequence>
<evidence type="ECO:0000313" key="1">
    <source>
        <dbReference type="EMBL" id="CAG8709534.1"/>
    </source>
</evidence>
<name>A0ACA9PHD6_9GLOM</name>
<gene>
    <name evidence="1" type="ORF">DHETER_LOCUS12184</name>
</gene>